<evidence type="ECO:0000256" key="2">
    <source>
        <dbReference type="ARBA" id="ARBA00009347"/>
    </source>
</evidence>
<sequence>MSRPRVDAEPRVREPDDLEVRFGDPRTTGPFDYASIVADDEARRVSTAAEALLDEWGAAADFVPAALGGRWVSTEELVHRWRPVFRRDPSLGLGHGVATLTAATHVWIAGDPAQQAAVAARLLRGERIAAGLDELDRGDLEHVACTAALDGDRWLVSGVKQVVDNADRAESMLILARTGSGSGPRSHSLLLWDRDAVAAPHVDTARRVLTGGTRGRRLGAAEFRELPVPVGRTVGPPGTGVPTARIASQVTRAVLPALAVATVDSSLELAVRYAGERSLYGGSVLDLPQSRALLAGAIADFLLADAFSSVVVRGLHVAPEDCLVPTAASGYLVPQLLSSAMQDLSVLFGSTFYARVEPYDVFEKFLRDVAVLSIGHDGTDACLRTIAAGLDGWLDSSRGIAAADRAWFRLGAPLGPLAFDRLGLDAGPGDVLGAALRDPGVRAALGTNGQHLAVLDRLADAFDAARDELDLVVARAPEPSTDTAEWAVPLHRLTLLLAAGAFAGVCAEREGDPITADPLVREACLRRVEDRLAGRAGSLEPELVERLVAYAVDRTDRGIRLTISTRDDARDPAPKEGDVR</sequence>
<dbReference type="Pfam" id="PF00441">
    <property type="entry name" value="Acyl-CoA_dh_1"/>
    <property type="match status" value="1"/>
</dbReference>
<evidence type="ECO:0000313" key="7">
    <source>
        <dbReference type="Proteomes" id="UP000293289"/>
    </source>
</evidence>
<organism evidence="6 7">
    <name type="scientific">Agromyces ramosus</name>
    <dbReference type="NCBI Taxonomy" id="33879"/>
    <lineage>
        <taxon>Bacteria</taxon>
        <taxon>Bacillati</taxon>
        <taxon>Actinomycetota</taxon>
        <taxon>Actinomycetes</taxon>
        <taxon>Micrococcales</taxon>
        <taxon>Microbacteriaceae</taxon>
        <taxon>Agromyces</taxon>
    </lineage>
</organism>
<evidence type="ECO:0000256" key="4">
    <source>
        <dbReference type="ARBA" id="ARBA00022827"/>
    </source>
</evidence>
<keyword evidence="3" id="KW-0285">Flavoprotein</keyword>
<dbReference type="InterPro" id="IPR036250">
    <property type="entry name" value="AcylCo_DH-like_C"/>
</dbReference>
<evidence type="ECO:0000256" key="3">
    <source>
        <dbReference type="ARBA" id="ARBA00022630"/>
    </source>
</evidence>
<dbReference type="InterPro" id="IPR037069">
    <property type="entry name" value="AcylCoA_DH/ox_N_sf"/>
</dbReference>
<reference evidence="6 7" key="1">
    <citation type="submission" date="2019-02" db="EMBL/GenBank/DDBJ databases">
        <title>Genomic Encyclopedia of Type Strains, Phase IV (KMG-IV): sequencing the most valuable type-strain genomes for metagenomic binning, comparative biology and taxonomic classification.</title>
        <authorList>
            <person name="Goeker M."/>
        </authorList>
    </citation>
    <scope>NUCLEOTIDE SEQUENCE [LARGE SCALE GENOMIC DNA]</scope>
    <source>
        <strain evidence="6 7">DSM 43045</strain>
    </source>
</reference>
<dbReference type="GO" id="GO:0003995">
    <property type="term" value="F:acyl-CoA dehydrogenase activity"/>
    <property type="evidence" value="ECO:0007669"/>
    <property type="project" value="TreeGrafter"/>
</dbReference>
<gene>
    <name evidence="6" type="ORF">EV187_0466</name>
</gene>
<comment type="cofactor">
    <cofactor evidence="1">
        <name>FAD</name>
        <dbReference type="ChEBI" id="CHEBI:57692"/>
    </cofactor>
</comment>
<comment type="caution">
    <text evidence="6">The sequence shown here is derived from an EMBL/GenBank/DDBJ whole genome shotgun (WGS) entry which is preliminary data.</text>
</comment>
<accession>A0A4Q7MIF3</accession>
<dbReference type="GO" id="GO:0050660">
    <property type="term" value="F:flavin adenine dinucleotide binding"/>
    <property type="evidence" value="ECO:0007669"/>
    <property type="project" value="InterPro"/>
</dbReference>
<evidence type="ECO:0000256" key="1">
    <source>
        <dbReference type="ARBA" id="ARBA00001974"/>
    </source>
</evidence>
<dbReference type="InterPro" id="IPR046373">
    <property type="entry name" value="Acyl-CoA_Oxase/DH_mid-dom_sf"/>
</dbReference>
<dbReference type="Gene3D" id="1.20.140.10">
    <property type="entry name" value="Butyryl-CoA Dehydrogenase, subunit A, domain 3"/>
    <property type="match status" value="1"/>
</dbReference>
<dbReference type="EMBL" id="SGWY01000001">
    <property type="protein sequence ID" value="RZS68041.1"/>
    <property type="molecule type" value="Genomic_DNA"/>
</dbReference>
<evidence type="ECO:0000259" key="5">
    <source>
        <dbReference type="Pfam" id="PF00441"/>
    </source>
</evidence>
<protein>
    <submittedName>
        <fullName evidence="6">Alkylation response protein AidB-like acyl-CoA dehydrogenase</fullName>
    </submittedName>
</protein>
<comment type="similarity">
    <text evidence="2">Belongs to the acyl-CoA dehydrogenase family.</text>
</comment>
<dbReference type="Gene3D" id="2.40.110.10">
    <property type="entry name" value="Butyryl-CoA Dehydrogenase, subunit A, domain 2"/>
    <property type="match status" value="1"/>
</dbReference>
<dbReference type="InterPro" id="IPR009100">
    <property type="entry name" value="AcylCoA_DH/oxidase_NM_dom_sf"/>
</dbReference>
<dbReference type="PANTHER" id="PTHR43884:SF12">
    <property type="entry name" value="ISOVALERYL-COA DEHYDROGENASE, MITOCHONDRIAL-RELATED"/>
    <property type="match status" value="1"/>
</dbReference>
<proteinExistence type="inferred from homology"/>
<dbReference type="Proteomes" id="UP000293289">
    <property type="component" value="Unassembled WGS sequence"/>
</dbReference>
<evidence type="ECO:0000313" key="6">
    <source>
        <dbReference type="EMBL" id="RZS68041.1"/>
    </source>
</evidence>
<dbReference type="SUPFAM" id="SSF56645">
    <property type="entry name" value="Acyl-CoA dehydrogenase NM domain-like"/>
    <property type="match status" value="1"/>
</dbReference>
<dbReference type="SUPFAM" id="SSF47203">
    <property type="entry name" value="Acyl-CoA dehydrogenase C-terminal domain-like"/>
    <property type="match status" value="1"/>
</dbReference>
<name>A0A4Q7MIF3_9MICO</name>
<keyword evidence="4" id="KW-0274">FAD</keyword>
<dbReference type="PANTHER" id="PTHR43884">
    <property type="entry name" value="ACYL-COA DEHYDROGENASE"/>
    <property type="match status" value="1"/>
</dbReference>
<dbReference type="RefSeq" id="WP_165391075.1">
    <property type="nucleotide sequence ID" value="NZ_SGWY01000001.1"/>
</dbReference>
<keyword evidence="7" id="KW-1185">Reference proteome</keyword>
<dbReference type="Gene3D" id="1.10.540.10">
    <property type="entry name" value="Acyl-CoA dehydrogenase/oxidase, N-terminal domain"/>
    <property type="match status" value="1"/>
</dbReference>
<dbReference type="InterPro" id="IPR009075">
    <property type="entry name" value="AcylCo_DH/oxidase_C"/>
</dbReference>
<feature type="domain" description="Acyl-CoA dehydrogenase/oxidase C-terminal" evidence="5">
    <location>
        <begin position="239"/>
        <end position="388"/>
    </location>
</feature>
<dbReference type="AlphaFoldDB" id="A0A4Q7MIF3"/>